<evidence type="ECO:0000313" key="2">
    <source>
        <dbReference type="Proteomes" id="UP000015103"/>
    </source>
</evidence>
<dbReference type="Proteomes" id="UP000015103">
    <property type="component" value="Unassembled WGS sequence"/>
</dbReference>
<reference evidence="1" key="1">
    <citation type="submission" date="2015-05" db="UniProtKB">
        <authorList>
            <consortium name="EnsemblMetazoa"/>
        </authorList>
    </citation>
    <scope>IDENTIFICATION</scope>
</reference>
<sequence length="56" mass="6274">MKAIVRDPAIEKMEVALPLWIEDRNQKRVPLSGPMVRVKGNSTEKLPEVGNGQSFL</sequence>
<organism evidence="1 2">
    <name type="scientific">Rhodnius prolixus</name>
    <name type="common">Triatomid bug</name>
    <dbReference type="NCBI Taxonomy" id="13249"/>
    <lineage>
        <taxon>Eukaryota</taxon>
        <taxon>Metazoa</taxon>
        <taxon>Ecdysozoa</taxon>
        <taxon>Arthropoda</taxon>
        <taxon>Hexapoda</taxon>
        <taxon>Insecta</taxon>
        <taxon>Pterygota</taxon>
        <taxon>Neoptera</taxon>
        <taxon>Paraneoptera</taxon>
        <taxon>Hemiptera</taxon>
        <taxon>Heteroptera</taxon>
        <taxon>Panheteroptera</taxon>
        <taxon>Cimicomorpha</taxon>
        <taxon>Reduviidae</taxon>
        <taxon>Triatominae</taxon>
        <taxon>Rhodnius</taxon>
    </lineage>
</organism>
<dbReference type="AlphaFoldDB" id="T1ICF7"/>
<evidence type="ECO:0000313" key="1">
    <source>
        <dbReference type="EnsemblMetazoa" id="RPRC013977-PA"/>
    </source>
</evidence>
<accession>T1ICF7</accession>
<keyword evidence="2" id="KW-1185">Reference proteome</keyword>
<name>T1ICF7_RHOPR</name>
<dbReference type="VEuPathDB" id="VectorBase:RPRC013977"/>
<dbReference type="EMBL" id="ACPB03025673">
    <property type="status" value="NOT_ANNOTATED_CDS"/>
    <property type="molecule type" value="Genomic_DNA"/>
</dbReference>
<dbReference type="HOGENOM" id="CLU_209350_0_0_1"/>
<dbReference type="Gene3D" id="1.10.10.60">
    <property type="entry name" value="Homeodomain-like"/>
    <property type="match status" value="1"/>
</dbReference>
<dbReference type="EnsemblMetazoa" id="RPRC013977-RA">
    <property type="protein sequence ID" value="RPRC013977-PA"/>
    <property type="gene ID" value="RPRC013977"/>
</dbReference>
<protein>
    <submittedName>
        <fullName evidence="1">Uncharacterized protein</fullName>
    </submittedName>
</protein>
<dbReference type="InParanoid" id="T1ICF7"/>
<dbReference type="STRING" id="13249.T1ICF7"/>
<proteinExistence type="predicted"/>